<dbReference type="GO" id="GO:0005737">
    <property type="term" value="C:cytoplasm"/>
    <property type="evidence" value="ECO:0007669"/>
    <property type="project" value="TreeGrafter"/>
</dbReference>
<dbReference type="InterPro" id="IPR040242">
    <property type="entry name" value="TPRG1-like"/>
</dbReference>
<organism evidence="3">
    <name type="scientific">Hydra vulgaris</name>
    <name type="common">Hydra</name>
    <name type="synonym">Hydra attenuata</name>
    <dbReference type="NCBI Taxonomy" id="6087"/>
    <lineage>
        <taxon>Eukaryota</taxon>
        <taxon>Metazoa</taxon>
        <taxon>Cnidaria</taxon>
        <taxon>Hydrozoa</taxon>
        <taxon>Hydroidolina</taxon>
        <taxon>Anthoathecata</taxon>
        <taxon>Aplanulata</taxon>
        <taxon>Hydridae</taxon>
        <taxon>Hydra</taxon>
    </lineage>
</organism>
<dbReference type="PANTHER" id="PTHR31108">
    <property type="entry name" value="TUMOR PROTEIN P63-REGULATED GENE 1-LIKE PROTEIN"/>
    <property type="match status" value="1"/>
</dbReference>
<dbReference type="PROSITE" id="PS51791">
    <property type="entry name" value="HSAC2"/>
    <property type="match status" value="1"/>
</dbReference>
<evidence type="ECO:0000259" key="2">
    <source>
        <dbReference type="PROSITE" id="PS51791"/>
    </source>
</evidence>
<proteinExistence type="evidence at transcript level"/>
<feature type="domain" description="HSac2" evidence="2">
    <location>
        <begin position="42"/>
        <end position="196"/>
    </location>
</feature>
<dbReference type="Pfam" id="PF12456">
    <property type="entry name" value="hSac2"/>
    <property type="match status" value="1"/>
</dbReference>
<evidence type="ECO:0000313" key="3">
    <source>
        <dbReference type="EMBL" id="CDG69642.1"/>
    </source>
</evidence>
<dbReference type="InterPro" id="IPR022158">
    <property type="entry name" value="Inositol_phosphatase"/>
</dbReference>
<dbReference type="OrthoDB" id="5971197at2759"/>
<dbReference type="AlphaFoldDB" id="T2MCI3"/>
<reference evidence="3" key="1">
    <citation type="journal article" date="2013" name="Genome Biol. Evol.">
        <title>Punctuated emergences of genetic and phenotypic innovations in eumetazoan, bilaterian, euteleostome, and hominidae ancestors.</title>
        <authorList>
            <person name="Wenger Y."/>
            <person name="Galliot B."/>
        </authorList>
    </citation>
    <scope>NUCLEOTIDE SEQUENCE</scope>
    <source>
        <tissue evidence="3">Whole animals</tissue>
    </source>
</reference>
<dbReference type="InterPro" id="IPR034753">
    <property type="entry name" value="hSac2"/>
</dbReference>
<name>T2MCI3_HYDVU</name>
<gene>
    <name evidence="3" type="primary">TPRG1L</name>
</gene>
<sequence length="242" mass="27516">RNKVYISMNVGERENSPCLTSDTSFQVSLADAKNKVWWKFYIMRPGLFEQAVGIISANLNKDRDGIYQSAWALAELDHWDMENERIVVLTDSNMVVVKFNFSSMCIESWRMFKLRQIDGVQTGPFVYPKRNVTTARAHQSGVRISWNKKEVLSLWQRFSPLFNSPSYVTFSEHKAASQLNSCPPYMNLQEFKKAVILASQTSGALFEGVDGPIYLEVYIGAASMIHNSPDLGYSMERVIAAF</sequence>
<dbReference type="PANTHER" id="PTHR31108:SF1">
    <property type="entry name" value="HSAC2 DOMAIN-CONTAINING PROTEIN"/>
    <property type="match status" value="1"/>
</dbReference>
<evidence type="ECO:0000256" key="1">
    <source>
        <dbReference type="ARBA" id="ARBA00009163"/>
    </source>
</evidence>
<accession>T2MCI3</accession>
<protein>
    <submittedName>
        <fullName evidence="3">Tumor protein p63-regulated gene 1-like protein</fullName>
    </submittedName>
</protein>
<dbReference type="EMBL" id="HAAD01003410">
    <property type="protein sequence ID" value="CDG69642.1"/>
    <property type="molecule type" value="mRNA"/>
</dbReference>
<feature type="non-terminal residue" evidence="3">
    <location>
        <position position="1"/>
    </location>
</feature>
<comment type="similarity">
    <text evidence="1">Belongs to the TPRG1 family.</text>
</comment>